<organism evidence="1 2">
    <name type="scientific">Methylocella tundrae</name>
    <dbReference type="NCBI Taxonomy" id="227605"/>
    <lineage>
        <taxon>Bacteria</taxon>
        <taxon>Pseudomonadati</taxon>
        <taxon>Pseudomonadota</taxon>
        <taxon>Alphaproteobacteria</taxon>
        <taxon>Hyphomicrobiales</taxon>
        <taxon>Beijerinckiaceae</taxon>
        <taxon>Methylocella</taxon>
    </lineage>
</organism>
<sequence>MLRCSKKGVDAIIVVIEPFPPQTHPKITLHVGGQEFYFVSSVVATGVGLILPADGMQLAKGPWRNADELSVKISEGDAEISGVIKLSGLEAAIQSLAECAAK</sequence>
<proteinExistence type="predicted"/>
<reference evidence="1 2" key="1">
    <citation type="submission" date="2019-05" db="EMBL/GenBank/DDBJ databases">
        <authorList>
            <person name="Farhan Ul Haque M."/>
        </authorList>
    </citation>
    <scope>NUCLEOTIDE SEQUENCE [LARGE SCALE GENOMIC DNA]</scope>
    <source>
        <strain evidence="1">2</strain>
    </source>
</reference>
<protein>
    <submittedName>
        <fullName evidence="1">Uncharacterized protein</fullName>
    </submittedName>
</protein>
<comment type="caution">
    <text evidence="1">The sequence shown here is derived from an EMBL/GenBank/DDBJ whole genome shotgun (WGS) entry which is preliminary data.</text>
</comment>
<gene>
    <name evidence="1" type="ORF">MPC4_130073</name>
</gene>
<dbReference type="Proteomes" id="UP000485880">
    <property type="component" value="Unassembled WGS sequence"/>
</dbReference>
<dbReference type="EMBL" id="CABFMQ020000035">
    <property type="protein sequence ID" value="VTZ49052.1"/>
    <property type="molecule type" value="Genomic_DNA"/>
</dbReference>
<evidence type="ECO:0000313" key="1">
    <source>
        <dbReference type="EMBL" id="VTZ49052.1"/>
    </source>
</evidence>
<accession>A0A8B6M4L3</accession>
<evidence type="ECO:0000313" key="2">
    <source>
        <dbReference type="Proteomes" id="UP000485880"/>
    </source>
</evidence>
<dbReference type="AlphaFoldDB" id="A0A8B6M4L3"/>
<name>A0A8B6M4L3_METTU</name>
<keyword evidence="2" id="KW-1185">Reference proteome</keyword>